<dbReference type="PANTHER" id="PTHR44846:SF17">
    <property type="entry name" value="GNTR-FAMILY TRANSCRIPTIONAL REGULATOR"/>
    <property type="match status" value="1"/>
</dbReference>
<dbReference type="Gene3D" id="3.40.1410.10">
    <property type="entry name" value="Chorismate lyase-like"/>
    <property type="match status" value="1"/>
</dbReference>
<dbReference type="InterPro" id="IPR028978">
    <property type="entry name" value="Chorismate_lyase_/UTRA_dom_sf"/>
</dbReference>
<organism evidence="2 3">
    <name type="scientific">Streptomyces albipurpureus</name>
    <dbReference type="NCBI Taxonomy" id="2897419"/>
    <lineage>
        <taxon>Bacteria</taxon>
        <taxon>Bacillati</taxon>
        <taxon>Actinomycetota</taxon>
        <taxon>Actinomycetes</taxon>
        <taxon>Kitasatosporales</taxon>
        <taxon>Streptomycetaceae</taxon>
        <taxon>Streptomyces</taxon>
    </lineage>
</organism>
<proteinExistence type="predicted"/>
<dbReference type="PANTHER" id="PTHR44846">
    <property type="entry name" value="MANNOSYL-D-GLYCERATE TRANSPORT/METABOLISM SYSTEM REPRESSOR MNGR-RELATED"/>
    <property type="match status" value="1"/>
</dbReference>
<dbReference type="SUPFAM" id="SSF64288">
    <property type="entry name" value="Chorismate lyase-like"/>
    <property type="match status" value="1"/>
</dbReference>
<dbReference type="InterPro" id="IPR011663">
    <property type="entry name" value="UTRA"/>
</dbReference>
<dbReference type="Pfam" id="PF07702">
    <property type="entry name" value="UTRA"/>
    <property type="match status" value="1"/>
</dbReference>
<evidence type="ECO:0000259" key="1">
    <source>
        <dbReference type="SMART" id="SM00866"/>
    </source>
</evidence>
<feature type="domain" description="UbiC transcription regulator-associated" evidence="1">
    <location>
        <begin position="31"/>
        <end position="172"/>
    </location>
</feature>
<evidence type="ECO:0000313" key="3">
    <source>
        <dbReference type="Proteomes" id="UP001431429"/>
    </source>
</evidence>
<gene>
    <name evidence="2" type="ORF">NBG84_22560</name>
</gene>
<dbReference type="InterPro" id="IPR050679">
    <property type="entry name" value="Bact_HTH_transcr_reg"/>
</dbReference>
<sequence length="180" mass="20033">MGTGEWISTSIPYLTPRAKGQTDAWAAETAAQGRRGSQRILHAGEAPAPQEVSERLGIGENDMIIIRRRLMLLDGRPCELTDTYYPADIARDTRLAETAKIPGGAVTYLAGLGYIAARAREDISARMPHHHERESLCASDDEPVLQVVRTTLDRDNKPIQVDIMIMPANRRRLQYDIRIG</sequence>
<dbReference type="SMART" id="SM00866">
    <property type="entry name" value="UTRA"/>
    <property type="match status" value="1"/>
</dbReference>
<dbReference type="Proteomes" id="UP001431429">
    <property type="component" value="Unassembled WGS sequence"/>
</dbReference>
<protein>
    <submittedName>
        <fullName evidence="2">UTRA domain-containing protein</fullName>
    </submittedName>
</protein>
<accession>A0ABT0UQZ9</accession>
<name>A0ABT0UQZ9_9ACTN</name>
<comment type="caution">
    <text evidence="2">The sequence shown here is derived from an EMBL/GenBank/DDBJ whole genome shotgun (WGS) entry which is preliminary data.</text>
</comment>
<keyword evidence="3" id="KW-1185">Reference proteome</keyword>
<reference evidence="2" key="1">
    <citation type="submission" date="2022-06" db="EMBL/GenBank/DDBJ databases">
        <title>Genome public.</title>
        <authorList>
            <person name="Sun Q."/>
        </authorList>
    </citation>
    <scope>NUCLEOTIDE SEQUENCE</scope>
    <source>
        <strain evidence="2">CWNU-1</strain>
    </source>
</reference>
<dbReference type="EMBL" id="JAMQAW010000028">
    <property type="protein sequence ID" value="MCM2391039.1"/>
    <property type="molecule type" value="Genomic_DNA"/>
</dbReference>
<evidence type="ECO:0000313" key="2">
    <source>
        <dbReference type="EMBL" id="MCM2391039.1"/>
    </source>
</evidence>